<dbReference type="Proteomes" id="UP000244855">
    <property type="component" value="Unassembled WGS sequence"/>
</dbReference>
<feature type="region of interest" description="Disordered" evidence="1">
    <location>
        <begin position="1"/>
        <end position="53"/>
    </location>
</feature>
<dbReference type="AlphaFoldDB" id="A0A2V1D9X5"/>
<keyword evidence="3" id="KW-1185">Reference proteome</keyword>
<proteinExistence type="predicted"/>
<sequence length="53" mass="5862">MHNSYPTPRKKSFSDKLQPVNIPSSQPPIPPLTEKPPISTSTPSPSKQKTTYV</sequence>
<dbReference type="EMBL" id="KZ805557">
    <property type="protein sequence ID" value="PVH93979.1"/>
    <property type="molecule type" value="Genomic_DNA"/>
</dbReference>
<protein>
    <submittedName>
        <fullName evidence="2">Uncharacterized protein</fullName>
    </submittedName>
</protein>
<feature type="compositionally biased region" description="Pro residues" evidence="1">
    <location>
        <begin position="25"/>
        <end position="34"/>
    </location>
</feature>
<evidence type="ECO:0000313" key="2">
    <source>
        <dbReference type="EMBL" id="PVH93979.1"/>
    </source>
</evidence>
<name>A0A2V1D9X5_9PLEO</name>
<evidence type="ECO:0000256" key="1">
    <source>
        <dbReference type="SAM" id="MobiDB-lite"/>
    </source>
</evidence>
<accession>A0A2V1D9X5</accession>
<organism evidence="2 3">
    <name type="scientific">Periconia macrospinosa</name>
    <dbReference type="NCBI Taxonomy" id="97972"/>
    <lineage>
        <taxon>Eukaryota</taxon>
        <taxon>Fungi</taxon>
        <taxon>Dikarya</taxon>
        <taxon>Ascomycota</taxon>
        <taxon>Pezizomycotina</taxon>
        <taxon>Dothideomycetes</taxon>
        <taxon>Pleosporomycetidae</taxon>
        <taxon>Pleosporales</taxon>
        <taxon>Massarineae</taxon>
        <taxon>Periconiaceae</taxon>
        <taxon>Periconia</taxon>
    </lineage>
</organism>
<evidence type="ECO:0000313" key="3">
    <source>
        <dbReference type="Proteomes" id="UP000244855"/>
    </source>
</evidence>
<reference evidence="2 3" key="1">
    <citation type="journal article" date="2018" name="Sci. Rep.">
        <title>Comparative genomics provides insights into the lifestyle and reveals functional heterogeneity of dark septate endophytic fungi.</title>
        <authorList>
            <person name="Knapp D.G."/>
            <person name="Nemeth J.B."/>
            <person name="Barry K."/>
            <person name="Hainaut M."/>
            <person name="Henrissat B."/>
            <person name="Johnson J."/>
            <person name="Kuo A."/>
            <person name="Lim J.H.P."/>
            <person name="Lipzen A."/>
            <person name="Nolan M."/>
            <person name="Ohm R.A."/>
            <person name="Tamas L."/>
            <person name="Grigoriev I.V."/>
            <person name="Spatafora J.W."/>
            <person name="Nagy L.G."/>
            <person name="Kovacs G.M."/>
        </authorList>
    </citation>
    <scope>NUCLEOTIDE SEQUENCE [LARGE SCALE GENOMIC DNA]</scope>
    <source>
        <strain evidence="2 3">DSE2036</strain>
    </source>
</reference>
<feature type="compositionally biased region" description="Low complexity" evidence="1">
    <location>
        <begin position="35"/>
        <end position="53"/>
    </location>
</feature>
<gene>
    <name evidence="2" type="ORF">DM02DRAFT_618928</name>
</gene>